<dbReference type="Gene3D" id="3.30.750.24">
    <property type="entry name" value="STAS domain"/>
    <property type="match status" value="1"/>
</dbReference>
<dbReference type="Proteomes" id="UP001152795">
    <property type="component" value="Unassembled WGS sequence"/>
</dbReference>
<reference evidence="1" key="1">
    <citation type="submission" date="2020-04" db="EMBL/GenBank/DDBJ databases">
        <authorList>
            <person name="Alioto T."/>
            <person name="Alioto T."/>
            <person name="Gomez Garrido J."/>
        </authorList>
    </citation>
    <scope>NUCLEOTIDE SEQUENCE</scope>
    <source>
        <strain evidence="1">A484AB</strain>
    </source>
</reference>
<dbReference type="SUPFAM" id="SSF52091">
    <property type="entry name" value="SpoIIaa-like"/>
    <property type="match status" value="1"/>
</dbReference>
<dbReference type="AlphaFoldDB" id="A0A7D9L6R2"/>
<organism evidence="1 2">
    <name type="scientific">Paramuricea clavata</name>
    <name type="common">Red gorgonian</name>
    <name type="synonym">Violescent sea-whip</name>
    <dbReference type="NCBI Taxonomy" id="317549"/>
    <lineage>
        <taxon>Eukaryota</taxon>
        <taxon>Metazoa</taxon>
        <taxon>Cnidaria</taxon>
        <taxon>Anthozoa</taxon>
        <taxon>Octocorallia</taxon>
        <taxon>Malacalcyonacea</taxon>
        <taxon>Plexauridae</taxon>
        <taxon>Paramuricea</taxon>
    </lineage>
</organism>
<comment type="caution">
    <text evidence="1">The sequence shown here is derived from an EMBL/GenBank/DDBJ whole genome shotgun (WGS) entry which is preliminary data.</text>
</comment>
<accession>A0A7D9L6R2</accession>
<keyword evidence="2" id="KW-1185">Reference proteome</keyword>
<gene>
    <name evidence="1" type="ORF">PACLA_8A013996</name>
</gene>
<dbReference type="InterPro" id="IPR036513">
    <property type="entry name" value="STAS_dom_sf"/>
</dbReference>
<proteinExistence type="predicted"/>
<dbReference type="GO" id="GO:0055085">
    <property type="term" value="P:transmembrane transport"/>
    <property type="evidence" value="ECO:0007669"/>
    <property type="project" value="InterPro"/>
</dbReference>
<dbReference type="PROSITE" id="PS50801">
    <property type="entry name" value="STAS"/>
    <property type="match status" value="1"/>
</dbReference>
<dbReference type="OrthoDB" id="288203at2759"/>
<feature type="non-terminal residue" evidence="1">
    <location>
        <position position="115"/>
    </location>
</feature>
<protein>
    <submittedName>
        <fullName evidence="1">Uncharacterized protein</fullName>
    </submittedName>
</protein>
<dbReference type="PANTHER" id="PTHR11814">
    <property type="entry name" value="SULFATE TRANSPORTER"/>
    <property type="match status" value="1"/>
</dbReference>
<dbReference type="EMBL" id="CACRXK020014216">
    <property type="protein sequence ID" value="CAB4026465.1"/>
    <property type="molecule type" value="Genomic_DNA"/>
</dbReference>
<name>A0A7D9L6R2_PARCT</name>
<dbReference type="CDD" id="cd07042">
    <property type="entry name" value="STAS_SulP_like_sulfate_transporter"/>
    <property type="match status" value="1"/>
</dbReference>
<dbReference type="InterPro" id="IPR002645">
    <property type="entry name" value="STAS_dom"/>
</dbReference>
<evidence type="ECO:0000313" key="2">
    <source>
        <dbReference type="Proteomes" id="UP001152795"/>
    </source>
</evidence>
<evidence type="ECO:0000313" key="1">
    <source>
        <dbReference type="EMBL" id="CAB4026465.1"/>
    </source>
</evidence>
<dbReference type="Pfam" id="PF01740">
    <property type="entry name" value="STAS"/>
    <property type="match status" value="1"/>
</dbReference>
<sequence length="115" mass="12965">SGVSSASVTSSGSEHISLVDYVHSVIIDCSSFSFVDSMAVTTLSQIAQEFERQSVKLYLVNYSYQILKVLKTGNICDDNQGIFIFPTISEALQHAYERRHKQIVYFMEDEDETQV</sequence>
<dbReference type="InterPro" id="IPR001902">
    <property type="entry name" value="SLC26A/SulP_fam"/>
</dbReference>
<dbReference type="GO" id="GO:0016020">
    <property type="term" value="C:membrane"/>
    <property type="evidence" value="ECO:0007669"/>
    <property type="project" value="InterPro"/>
</dbReference>